<feature type="transmembrane region" description="Helical" evidence="7">
    <location>
        <begin position="15"/>
        <end position="38"/>
    </location>
</feature>
<gene>
    <name evidence="10" type="primary">cydD</name>
    <name evidence="10" type="ORF">ACFQ41_02500</name>
</gene>
<dbReference type="InterPro" id="IPR003439">
    <property type="entry name" value="ABC_transporter-like_ATP-bd"/>
</dbReference>
<dbReference type="PROSITE" id="PS50929">
    <property type="entry name" value="ABC_TM1F"/>
    <property type="match status" value="1"/>
</dbReference>
<feature type="domain" description="ABC transmembrane type-1" evidence="9">
    <location>
        <begin position="17"/>
        <end position="299"/>
    </location>
</feature>
<comment type="subcellular location">
    <subcellularLocation>
        <location evidence="1">Cell membrane</location>
        <topology evidence="1">Multi-pass membrane protein</topology>
    </subcellularLocation>
</comment>
<evidence type="ECO:0000256" key="6">
    <source>
        <dbReference type="ARBA" id="ARBA00023136"/>
    </source>
</evidence>
<dbReference type="InterPro" id="IPR027417">
    <property type="entry name" value="P-loop_NTPase"/>
</dbReference>
<evidence type="ECO:0000256" key="3">
    <source>
        <dbReference type="ARBA" id="ARBA00022741"/>
    </source>
</evidence>
<keyword evidence="4" id="KW-0067">ATP-binding</keyword>
<dbReference type="SMART" id="SM00382">
    <property type="entry name" value="AAA"/>
    <property type="match status" value="1"/>
</dbReference>
<dbReference type="Pfam" id="PF00005">
    <property type="entry name" value="ABC_tran"/>
    <property type="match status" value="1"/>
</dbReference>
<dbReference type="InterPro" id="IPR003593">
    <property type="entry name" value="AAA+_ATPase"/>
</dbReference>
<dbReference type="InterPro" id="IPR014216">
    <property type="entry name" value="ABC_transptr_CydD"/>
</dbReference>
<dbReference type="InterPro" id="IPR036640">
    <property type="entry name" value="ABC1_TM_sf"/>
</dbReference>
<dbReference type="EMBL" id="JBHTOA010000016">
    <property type="protein sequence ID" value="MFD1398174.1"/>
    <property type="molecule type" value="Genomic_DNA"/>
</dbReference>
<dbReference type="Proteomes" id="UP001597199">
    <property type="component" value="Unassembled WGS sequence"/>
</dbReference>
<evidence type="ECO:0000256" key="4">
    <source>
        <dbReference type="ARBA" id="ARBA00022840"/>
    </source>
</evidence>
<keyword evidence="6 7" id="KW-0472">Membrane</keyword>
<dbReference type="SUPFAM" id="SSF52540">
    <property type="entry name" value="P-loop containing nucleoside triphosphate hydrolases"/>
    <property type="match status" value="1"/>
</dbReference>
<dbReference type="NCBIfam" id="TIGR02857">
    <property type="entry name" value="CydD"/>
    <property type="match status" value="1"/>
</dbReference>
<organism evidence="10 11">
    <name type="scientific">Lacticaseibacillus suilingensis</name>
    <dbReference type="NCBI Taxonomy" id="2799577"/>
    <lineage>
        <taxon>Bacteria</taxon>
        <taxon>Bacillati</taxon>
        <taxon>Bacillota</taxon>
        <taxon>Bacilli</taxon>
        <taxon>Lactobacillales</taxon>
        <taxon>Lactobacillaceae</taxon>
        <taxon>Lacticaseibacillus</taxon>
    </lineage>
</organism>
<feature type="transmembrane region" description="Helical" evidence="7">
    <location>
        <begin position="131"/>
        <end position="151"/>
    </location>
</feature>
<feature type="transmembrane region" description="Helical" evidence="7">
    <location>
        <begin position="236"/>
        <end position="261"/>
    </location>
</feature>
<keyword evidence="2 7" id="KW-0812">Transmembrane</keyword>
<dbReference type="InterPro" id="IPR017871">
    <property type="entry name" value="ABC_transporter-like_CS"/>
</dbReference>
<evidence type="ECO:0000313" key="10">
    <source>
        <dbReference type="EMBL" id="MFD1398174.1"/>
    </source>
</evidence>
<evidence type="ECO:0000256" key="5">
    <source>
        <dbReference type="ARBA" id="ARBA00022989"/>
    </source>
</evidence>
<keyword evidence="3" id="KW-0547">Nucleotide-binding</keyword>
<name>A0ABW4BCD6_9LACO</name>
<dbReference type="InterPro" id="IPR011527">
    <property type="entry name" value="ABC1_TM_dom"/>
</dbReference>
<dbReference type="SUPFAM" id="SSF90123">
    <property type="entry name" value="ABC transporter transmembrane region"/>
    <property type="match status" value="1"/>
</dbReference>
<proteinExistence type="predicted"/>
<evidence type="ECO:0000256" key="7">
    <source>
        <dbReference type="SAM" id="Phobius"/>
    </source>
</evidence>
<dbReference type="PANTHER" id="PTHR24221">
    <property type="entry name" value="ATP-BINDING CASSETTE SUB-FAMILY B"/>
    <property type="match status" value="1"/>
</dbReference>
<evidence type="ECO:0000256" key="2">
    <source>
        <dbReference type="ARBA" id="ARBA00022692"/>
    </source>
</evidence>
<dbReference type="Pfam" id="PF00664">
    <property type="entry name" value="ABC_membrane"/>
    <property type="match status" value="1"/>
</dbReference>
<evidence type="ECO:0000256" key="1">
    <source>
        <dbReference type="ARBA" id="ARBA00004651"/>
    </source>
</evidence>
<evidence type="ECO:0000259" key="8">
    <source>
        <dbReference type="PROSITE" id="PS50893"/>
    </source>
</evidence>
<dbReference type="PROSITE" id="PS00211">
    <property type="entry name" value="ABC_TRANSPORTER_1"/>
    <property type="match status" value="1"/>
</dbReference>
<reference evidence="11" key="1">
    <citation type="journal article" date="2019" name="Int. J. Syst. Evol. Microbiol.">
        <title>The Global Catalogue of Microorganisms (GCM) 10K type strain sequencing project: providing services to taxonomists for standard genome sequencing and annotation.</title>
        <authorList>
            <consortium name="The Broad Institute Genomics Platform"/>
            <consortium name="The Broad Institute Genome Sequencing Center for Infectious Disease"/>
            <person name="Wu L."/>
            <person name="Ma J."/>
        </authorList>
    </citation>
    <scope>NUCLEOTIDE SEQUENCE [LARGE SCALE GENOMIC DNA]</scope>
    <source>
        <strain evidence="11">CCM 9110</strain>
    </source>
</reference>
<sequence length="575" mass="62941">MIDKRLLQLPGIRKIMLMLAALTLGQAFVILGQGHFLAAGIVHAWHLLPMAGLVPYILGFGLAYAGRQAITWARNALAEHYARRAASDLQTRLLAQVYALGPQAVAQEGTGNLVTMALDGVGETQNYIELILNKVLSMMIIPWVLVGYIFMQQHLAGIALLIMFPVIILFMVILGMAARDESERQYAGFQRMSNHFIDSLRGLKTLQLMGISKQYAQNVYTVSEDYRKQTMKVLRIAMLSSFAMDFFATLSIAVIAVFMGIDLLNGKLSLYPALVALILAPEYFMPIREFGSDYHATLNGKNALTAIWQLLALPVPQPATQQPELAGPLTLTASDLTFQYPDRDDGIKQASFTLHEGQKVAIIGASGSGKSTLLNLIGGFLQPTGEPFTLNGTPLAHLAQPAWQEHLSYIPQNPYLFANTIAENIRFYQPEASEAAVQQAASEAGLSDWLRTLPEGLATRIGEGGRGVSGGQAQRIALARTLLAKERRIWLFDEPTAHLDIETESELKATMLPLFAGRLVIFATHRLHWLNQMDWVIVLAHGQIVAQGAPADLAAHSAAYRALVAQMKGEAHVQA</sequence>
<dbReference type="RefSeq" id="WP_204117951.1">
    <property type="nucleotide sequence ID" value="NZ_BOLV01000001.1"/>
</dbReference>
<dbReference type="InterPro" id="IPR039421">
    <property type="entry name" value="Type_1_exporter"/>
</dbReference>
<dbReference type="Gene3D" id="3.40.50.300">
    <property type="entry name" value="P-loop containing nucleotide triphosphate hydrolases"/>
    <property type="match status" value="1"/>
</dbReference>
<feature type="transmembrane region" description="Helical" evidence="7">
    <location>
        <begin position="157"/>
        <end position="178"/>
    </location>
</feature>
<keyword evidence="5 7" id="KW-1133">Transmembrane helix</keyword>
<protein>
    <submittedName>
        <fullName evidence="10">Thiol reductant ABC exporter subunit CydD</fullName>
    </submittedName>
</protein>
<feature type="transmembrane region" description="Helical" evidence="7">
    <location>
        <begin position="44"/>
        <end position="65"/>
    </location>
</feature>
<dbReference type="PROSITE" id="PS50893">
    <property type="entry name" value="ABC_TRANSPORTER_2"/>
    <property type="match status" value="1"/>
</dbReference>
<accession>A0ABW4BCD6</accession>
<dbReference type="Gene3D" id="1.20.1560.10">
    <property type="entry name" value="ABC transporter type 1, transmembrane domain"/>
    <property type="match status" value="1"/>
</dbReference>
<evidence type="ECO:0000313" key="11">
    <source>
        <dbReference type="Proteomes" id="UP001597199"/>
    </source>
</evidence>
<evidence type="ECO:0000259" key="9">
    <source>
        <dbReference type="PROSITE" id="PS50929"/>
    </source>
</evidence>
<dbReference type="PANTHER" id="PTHR24221:SF614">
    <property type="entry name" value="GLUTATHIONE_L-CYSTEINE TRANSPORT SYSTEM ATP-BINDING_PERMEASE PROTEIN CYDC"/>
    <property type="match status" value="1"/>
</dbReference>
<feature type="domain" description="ABC transporter" evidence="8">
    <location>
        <begin position="331"/>
        <end position="566"/>
    </location>
</feature>
<dbReference type="CDD" id="cd03228">
    <property type="entry name" value="ABCC_MRP_Like"/>
    <property type="match status" value="1"/>
</dbReference>
<comment type="caution">
    <text evidence="10">The sequence shown here is derived from an EMBL/GenBank/DDBJ whole genome shotgun (WGS) entry which is preliminary data.</text>
</comment>
<dbReference type="CDD" id="cd18584">
    <property type="entry name" value="ABC_6TM_AarD_CydD"/>
    <property type="match status" value="1"/>
</dbReference>
<keyword evidence="11" id="KW-1185">Reference proteome</keyword>